<evidence type="ECO:0000313" key="2">
    <source>
        <dbReference type="EMBL" id="CCE66254.1"/>
    </source>
</evidence>
<dbReference type="GO" id="GO:0005758">
    <property type="term" value="C:mitochondrial intermembrane space"/>
    <property type="evidence" value="ECO:0007669"/>
    <property type="project" value="EnsemblFungi"/>
</dbReference>
<dbReference type="STRING" id="1071381.G8C276"/>
<dbReference type="eggNOG" id="KOG0700">
    <property type="taxonomic scope" value="Eukaryota"/>
</dbReference>
<dbReference type="GeneID" id="11530836"/>
<reference evidence="2 3" key="1">
    <citation type="journal article" date="2011" name="Proc. Natl. Acad. Sci. U.S.A.">
        <title>Evolutionary erosion of yeast sex chromosomes by mating-type switching accidents.</title>
        <authorList>
            <person name="Gordon J.L."/>
            <person name="Armisen D."/>
            <person name="Proux-Wera E."/>
            <person name="Oheigeartaigh S.S."/>
            <person name="Byrne K.P."/>
            <person name="Wolfe K.H."/>
        </authorList>
    </citation>
    <scope>NUCLEOTIDE SEQUENCE [LARGE SCALE GENOMIC DNA]</scope>
    <source>
        <strain evidence="3">ATCC 24235 / CBS 4417 / NBRC 1672 / NRRL Y-8282 / UCD 70-5</strain>
    </source>
</reference>
<accession>G8C276</accession>
<dbReference type="KEGG" id="tpf:TPHA_0P00960"/>
<name>G8C276_TETPH</name>
<dbReference type="Proteomes" id="UP000005666">
    <property type="component" value="Chromosome 16"/>
</dbReference>
<dbReference type="CDD" id="cd00143">
    <property type="entry name" value="PP2Cc"/>
    <property type="match status" value="1"/>
</dbReference>
<evidence type="ECO:0000313" key="3">
    <source>
        <dbReference type="Proteomes" id="UP000005666"/>
    </source>
</evidence>
<dbReference type="PANTHER" id="PTHR13832:SF792">
    <property type="entry name" value="GM14286P"/>
    <property type="match status" value="1"/>
</dbReference>
<dbReference type="InterPro" id="IPR015655">
    <property type="entry name" value="PP2C"/>
</dbReference>
<gene>
    <name evidence="2" type="primary">TPHA0P00960</name>
    <name evidence="2" type="ordered locus">TPHA_0P00960</name>
</gene>
<dbReference type="OrthoDB" id="420076at2759"/>
<dbReference type="Gene3D" id="3.60.40.10">
    <property type="entry name" value="PPM-type phosphatase domain"/>
    <property type="match status" value="1"/>
</dbReference>
<protein>
    <recommendedName>
        <fullName evidence="1">PPM-type phosphatase domain-containing protein</fullName>
    </recommendedName>
</protein>
<dbReference type="InterPro" id="IPR001932">
    <property type="entry name" value="PPM-type_phosphatase-like_dom"/>
</dbReference>
<dbReference type="GO" id="GO:0004741">
    <property type="term" value="F:[pyruvate dehydrogenase (acetyl-transferring)]-phosphatase activity"/>
    <property type="evidence" value="ECO:0007669"/>
    <property type="project" value="EnsemblFungi"/>
</dbReference>
<feature type="domain" description="PPM-type phosphatase" evidence="1">
    <location>
        <begin position="168"/>
        <end position="551"/>
    </location>
</feature>
<proteinExistence type="predicted"/>
<dbReference type="OMA" id="DHNAWNP"/>
<dbReference type="HOGENOM" id="CLU_021928_3_2_1"/>
<dbReference type="AlphaFoldDB" id="G8C276"/>
<dbReference type="PANTHER" id="PTHR13832">
    <property type="entry name" value="PROTEIN PHOSPHATASE 2C"/>
    <property type="match status" value="1"/>
</dbReference>
<organism evidence="2 3">
    <name type="scientific">Tetrapisispora phaffii (strain ATCC 24235 / CBS 4417 / NBRC 1672 / NRRL Y-8282 / UCD 70-5)</name>
    <name type="common">Yeast</name>
    <name type="synonym">Fabospora phaffii</name>
    <dbReference type="NCBI Taxonomy" id="1071381"/>
    <lineage>
        <taxon>Eukaryota</taxon>
        <taxon>Fungi</taxon>
        <taxon>Dikarya</taxon>
        <taxon>Ascomycota</taxon>
        <taxon>Saccharomycotina</taxon>
        <taxon>Saccharomycetes</taxon>
        <taxon>Saccharomycetales</taxon>
        <taxon>Saccharomycetaceae</taxon>
        <taxon>Tetrapisispora</taxon>
    </lineage>
</organism>
<dbReference type="InterPro" id="IPR036457">
    <property type="entry name" value="PPM-type-like_dom_sf"/>
</dbReference>
<keyword evidence="3" id="KW-1185">Reference proteome</keyword>
<dbReference type="PROSITE" id="PS51746">
    <property type="entry name" value="PPM_2"/>
    <property type="match status" value="1"/>
</dbReference>
<dbReference type="SUPFAM" id="SSF81606">
    <property type="entry name" value="PP2C-like"/>
    <property type="match status" value="1"/>
</dbReference>
<dbReference type="EMBL" id="HE612871">
    <property type="protein sequence ID" value="CCE66254.1"/>
    <property type="molecule type" value="Genomic_DNA"/>
</dbReference>
<evidence type="ECO:0000259" key="1">
    <source>
        <dbReference type="PROSITE" id="PS51746"/>
    </source>
</evidence>
<dbReference type="SMART" id="SM00332">
    <property type="entry name" value="PP2Cc"/>
    <property type="match status" value="1"/>
</dbReference>
<sequence length="584" mass="65586">MHNMPSIVQVSLKKTLSRCLSKKNYNKLLYRTYFTHFSKSKNQNGYGRENTDPRLPNRINTNIAILTSGSLLLAYHYFSTNNVLALDSIKGLRQYSSGMNDNENSSTENNKNSVMLLTDEEVNKKLHDLEESLFVNQGKGIVRYDISQLPSNNPIEDNHIEQILTVPRYDIVEGNVSNLEASVDAAQSNLYFFGIFDGHSGPFTSAKLTKDLVRYVATQLNELFSVTENTDTEQYSAQFDDAIEKGFLQLDSDIVYESLKRLLDKPTKENMISSLPAISGSCALLSVYDSKNSIMKVAVTGDSRALICEQLPSGEYTVKALSTDQTGDNLAEVERIKNEHPDEPHCIKNGRVLGSLQPSRAFGDYRYKVKDIDGKSLNELPDHVKLYFRKEPRNFLTPPYVTARPEITTTKIDLQKAKFMVMGSDGLFELLTNEEIAGLVIRWMERQPVANDITKKSKLLNKKINFKLPLVNDLSTDKDAQRPAFRYKNGNNTKGKNTPEYILEDLNVSTHLIRNALSAGGSKEYVSTLVSIPSPISRKYRDDLTVTVVFFGNSEDSTVNTSQIKNDGQIVTNIDATTPPKPRL</sequence>
<dbReference type="RefSeq" id="XP_003688688.1">
    <property type="nucleotide sequence ID" value="XM_003688640.1"/>
</dbReference>
<dbReference type="GO" id="GO:0005777">
    <property type="term" value="C:peroxisome"/>
    <property type="evidence" value="ECO:0007669"/>
    <property type="project" value="EnsemblFungi"/>
</dbReference>
<dbReference type="Pfam" id="PF00481">
    <property type="entry name" value="PP2C"/>
    <property type="match status" value="1"/>
</dbReference>